<organism evidence="3 4">
    <name type="scientific">Stephania japonica</name>
    <dbReference type="NCBI Taxonomy" id="461633"/>
    <lineage>
        <taxon>Eukaryota</taxon>
        <taxon>Viridiplantae</taxon>
        <taxon>Streptophyta</taxon>
        <taxon>Embryophyta</taxon>
        <taxon>Tracheophyta</taxon>
        <taxon>Spermatophyta</taxon>
        <taxon>Magnoliopsida</taxon>
        <taxon>Ranunculales</taxon>
        <taxon>Menispermaceae</taxon>
        <taxon>Menispermoideae</taxon>
        <taxon>Cissampelideae</taxon>
        <taxon>Stephania</taxon>
    </lineage>
</organism>
<comment type="caution">
    <text evidence="3">The sequence shown here is derived from an EMBL/GenBank/DDBJ whole genome shotgun (WGS) entry which is preliminary data.</text>
</comment>
<dbReference type="Pfam" id="PF10536">
    <property type="entry name" value="PMD"/>
    <property type="match status" value="1"/>
</dbReference>
<feature type="compositionally biased region" description="Low complexity" evidence="1">
    <location>
        <begin position="216"/>
        <end position="239"/>
    </location>
</feature>
<keyword evidence="4" id="KW-1185">Reference proteome</keyword>
<dbReference type="PANTHER" id="PTHR46033">
    <property type="entry name" value="PROTEIN MAIN-LIKE 2"/>
    <property type="match status" value="1"/>
</dbReference>
<dbReference type="InterPro" id="IPR044824">
    <property type="entry name" value="MAIN-like"/>
</dbReference>
<feature type="domain" description="Aminotransferase-like plant mobile" evidence="2">
    <location>
        <begin position="5"/>
        <end position="148"/>
    </location>
</feature>
<evidence type="ECO:0000313" key="4">
    <source>
        <dbReference type="Proteomes" id="UP001417504"/>
    </source>
</evidence>
<name>A0AAP0NX88_9MAGN</name>
<dbReference type="EMBL" id="JBBNAE010000005">
    <property type="protein sequence ID" value="KAK9123322.1"/>
    <property type="molecule type" value="Genomic_DNA"/>
</dbReference>
<dbReference type="AlphaFoldDB" id="A0AAP0NX88"/>
<feature type="region of interest" description="Disordered" evidence="1">
    <location>
        <begin position="216"/>
        <end position="240"/>
    </location>
</feature>
<dbReference type="Proteomes" id="UP001417504">
    <property type="component" value="Unassembled WGS sequence"/>
</dbReference>
<dbReference type="InterPro" id="IPR019557">
    <property type="entry name" value="AminoTfrase-like_pln_mobile"/>
</dbReference>
<protein>
    <recommendedName>
        <fullName evidence="2">Aminotransferase-like plant mobile domain-containing protein</fullName>
    </recommendedName>
</protein>
<gene>
    <name evidence="3" type="ORF">Sjap_012924</name>
</gene>
<proteinExistence type="predicted"/>
<reference evidence="3 4" key="1">
    <citation type="submission" date="2024-01" db="EMBL/GenBank/DDBJ databases">
        <title>Genome assemblies of Stephania.</title>
        <authorList>
            <person name="Yang L."/>
        </authorList>
    </citation>
    <scope>NUCLEOTIDE SEQUENCE [LARGE SCALE GENOMIC DNA]</scope>
    <source>
        <strain evidence="3">QJT</strain>
        <tissue evidence="3">Leaf</tissue>
    </source>
</reference>
<accession>A0AAP0NX88</accession>
<sequence length="253" mass="29064">MTILQPRVSRWVQKHETVSNVDKLSSIPRTLDRLRPSEVTWDPYSDIRISDIVLPMAFYSGCLKYMEVVEPYHSERFLRQLGHVQGIPPSPYHPFEANRGRIAMKYSVKYSFQPKNWERWHSHSLSVEDRGEKARFKFMAAPEYLPWFTRVSHPTIKNQMHNDDFLDMVGDNELLERNRQVLDSVLAWIDLPAGMTKMEAAEKTANDVVDYLTGRGLSTGTTTTTTTNATTPSAPTALSFKDDKYPQPKVCLP</sequence>
<evidence type="ECO:0000259" key="2">
    <source>
        <dbReference type="Pfam" id="PF10536"/>
    </source>
</evidence>
<dbReference type="GO" id="GO:0010073">
    <property type="term" value="P:meristem maintenance"/>
    <property type="evidence" value="ECO:0007669"/>
    <property type="project" value="InterPro"/>
</dbReference>
<evidence type="ECO:0000313" key="3">
    <source>
        <dbReference type="EMBL" id="KAK9123322.1"/>
    </source>
</evidence>
<dbReference type="PANTHER" id="PTHR46033:SF8">
    <property type="entry name" value="PROTEIN MAINTENANCE OF MERISTEMS-LIKE"/>
    <property type="match status" value="1"/>
</dbReference>
<evidence type="ECO:0000256" key="1">
    <source>
        <dbReference type="SAM" id="MobiDB-lite"/>
    </source>
</evidence>